<name>A0A9D2GSN7_9BACT</name>
<gene>
    <name evidence="1" type="ORF">IAC04_08415</name>
</gene>
<dbReference type="AlphaFoldDB" id="A0A9D2GSN7"/>
<sequence length="188" mass="20650">MRNTIITILLALVLALPLSAQERQSRYEGSVSLSYTYMVSVGLTTVHGARLLDDWLFLGGSASMEYGFPDGASIHAGFRPRWFFVRGTGKVDAYLGVGLDGLVECGPWRGSWLPPGDWPERNYNAGLRLIPEIGVGFKLKNGGVIDLALVSNVNFILYDSWTDVKQAHGHDTGGISEWRPGLSIGYRF</sequence>
<protein>
    <submittedName>
        <fullName evidence="1">Uncharacterized protein</fullName>
    </submittedName>
</protein>
<evidence type="ECO:0000313" key="2">
    <source>
        <dbReference type="Proteomes" id="UP000824115"/>
    </source>
</evidence>
<accession>A0A9D2GSN7</accession>
<reference evidence="1" key="2">
    <citation type="submission" date="2021-04" db="EMBL/GenBank/DDBJ databases">
        <authorList>
            <person name="Gilroy R."/>
        </authorList>
    </citation>
    <scope>NUCLEOTIDE SEQUENCE</scope>
    <source>
        <strain evidence="1">Gambia16-554</strain>
    </source>
</reference>
<dbReference type="EMBL" id="DXAW01000147">
    <property type="protein sequence ID" value="HIZ86500.1"/>
    <property type="molecule type" value="Genomic_DNA"/>
</dbReference>
<organism evidence="1 2">
    <name type="scientific">Candidatus Coprenecus stercoravium</name>
    <dbReference type="NCBI Taxonomy" id="2840735"/>
    <lineage>
        <taxon>Bacteria</taxon>
        <taxon>Pseudomonadati</taxon>
        <taxon>Bacteroidota</taxon>
        <taxon>Bacteroidia</taxon>
        <taxon>Bacteroidales</taxon>
        <taxon>Rikenellaceae</taxon>
        <taxon>Rikenellaceae incertae sedis</taxon>
        <taxon>Candidatus Coprenecus</taxon>
    </lineage>
</organism>
<proteinExistence type="predicted"/>
<dbReference type="Proteomes" id="UP000824115">
    <property type="component" value="Unassembled WGS sequence"/>
</dbReference>
<evidence type="ECO:0000313" key="1">
    <source>
        <dbReference type="EMBL" id="HIZ86500.1"/>
    </source>
</evidence>
<comment type="caution">
    <text evidence="1">The sequence shown here is derived from an EMBL/GenBank/DDBJ whole genome shotgun (WGS) entry which is preliminary data.</text>
</comment>
<reference evidence="1" key="1">
    <citation type="journal article" date="2021" name="PeerJ">
        <title>Extensive microbial diversity within the chicken gut microbiome revealed by metagenomics and culture.</title>
        <authorList>
            <person name="Gilroy R."/>
            <person name="Ravi A."/>
            <person name="Getino M."/>
            <person name="Pursley I."/>
            <person name="Horton D.L."/>
            <person name="Alikhan N.F."/>
            <person name="Baker D."/>
            <person name="Gharbi K."/>
            <person name="Hall N."/>
            <person name="Watson M."/>
            <person name="Adriaenssens E.M."/>
            <person name="Foster-Nyarko E."/>
            <person name="Jarju S."/>
            <person name="Secka A."/>
            <person name="Antonio M."/>
            <person name="Oren A."/>
            <person name="Chaudhuri R.R."/>
            <person name="La Ragione R."/>
            <person name="Hildebrand F."/>
            <person name="Pallen M.J."/>
        </authorList>
    </citation>
    <scope>NUCLEOTIDE SEQUENCE</scope>
    <source>
        <strain evidence="1">Gambia16-554</strain>
    </source>
</reference>